<gene>
    <name evidence="1" type="ORF">J2Z66_001814</name>
</gene>
<dbReference type="Proteomes" id="UP001519287">
    <property type="component" value="Unassembled WGS sequence"/>
</dbReference>
<evidence type="ECO:0000313" key="1">
    <source>
        <dbReference type="EMBL" id="MBP1990216.1"/>
    </source>
</evidence>
<organism evidence="1 2">
    <name type="scientific">Paenibacillus eucommiae</name>
    <dbReference type="NCBI Taxonomy" id="1355755"/>
    <lineage>
        <taxon>Bacteria</taxon>
        <taxon>Bacillati</taxon>
        <taxon>Bacillota</taxon>
        <taxon>Bacilli</taxon>
        <taxon>Bacillales</taxon>
        <taxon>Paenibacillaceae</taxon>
        <taxon>Paenibacillus</taxon>
    </lineage>
</organism>
<sequence>MQANHFRKEAMDPAVLETLSRYGLIKLIGSQQQLIHQLKEENQVLTKGTVKD</sequence>
<reference evidence="1 2" key="1">
    <citation type="submission" date="2021-03" db="EMBL/GenBank/DDBJ databases">
        <title>Genomic Encyclopedia of Type Strains, Phase IV (KMG-IV): sequencing the most valuable type-strain genomes for metagenomic binning, comparative biology and taxonomic classification.</title>
        <authorList>
            <person name="Goeker M."/>
        </authorList>
    </citation>
    <scope>NUCLEOTIDE SEQUENCE [LARGE SCALE GENOMIC DNA]</scope>
    <source>
        <strain evidence="1 2">DSM 26048</strain>
    </source>
</reference>
<accession>A0ABS4IRM1</accession>
<comment type="caution">
    <text evidence="1">The sequence shown here is derived from an EMBL/GenBank/DDBJ whole genome shotgun (WGS) entry which is preliminary data.</text>
</comment>
<proteinExistence type="predicted"/>
<dbReference type="EMBL" id="JAGGLB010000004">
    <property type="protein sequence ID" value="MBP1990216.1"/>
    <property type="molecule type" value="Genomic_DNA"/>
</dbReference>
<name>A0ABS4IRM1_9BACL</name>
<evidence type="ECO:0000313" key="2">
    <source>
        <dbReference type="Proteomes" id="UP001519287"/>
    </source>
</evidence>
<keyword evidence="2" id="KW-1185">Reference proteome</keyword>
<protein>
    <submittedName>
        <fullName evidence="1">Uncharacterized protein</fullName>
    </submittedName>
</protein>
<dbReference type="RefSeq" id="WP_209971005.1">
    <property type="nucleotide sequence ID" value="NZ_JAGGLB010000004.1"/>
</dbReference>